<protein>
    <recommendedName>
        <fullName evidence="1">Gcp-like domain-containing protein</fullName>
    </recommendedName>
</protein>
<dbReference type="PANTHER" id="PTHR11735">
    <property type="entry name" value="TRNA N6-ADENOSINE THREONYLCARBAMOYLTRANSFERASE"/>
    <property type="match status" value="1"/>
</dbReference>
<dbReference type="EMBL" id="KF170416">
    <property type="protein sequence ID" value="AGO87871.1"/>
    <property type="molecule type" value="Genomic_DNA"/>
</dbReference>
<reference evidence="2" key="1">
    <citation type="journal article" date="2014" name="ISME J.">
        <title>Genomic properties of Marine Group A bacteria indicate a role in the marine sulfur cycle.</title>
        <authorList>
            <person name="Wright J.J."/>
            <person name="Mewis K."/>
            <person name="Hanson N.W."/>
            <person name="Konwar K.M."/>
            <person name="Maas K.R."/>
            <person name="Hallam S.J."/>
        </authorList>
    </citation>
    <scope>NUCLEOTIDE SEQUENCE</scope>
</reference>
<dbReference type="NCBIfam" id="TIGR03725">
    <property type="entry name" value="T6A_YeaZ"/>
    <property type="match status" value="1"/>
</dbReference>
<dbReference type="InterPro" id="IPR000905">
    <property type="entry name" value="Gcp-like_dom"/>
</dbReference>
<accession>S4W5D4</accession>
<evidence type="ECO:0000313" key="2">
    <source>
        <dbReference type="EMBL" id="AGO87871.1"/>
    </source>
</evidence>
<dbReference type="InterPro" id="IPR043129">
    <property type="entry name" value="ATPase_NBD"/>
</dbReference>
<dbReference type="PANTHER" id="PTHR11735:SF11">
    <property type="entry name" value="TRNA THREONYLCARBAMOYLADENOSINE BIOSYNTHESIS PROTEIN TSAB"/>
    <property type="match status" value="1"/>
</dbReference>
<organism evidence="2">
    <name type="scientific">uncultured bacterium FGYC_13M19</name>
    <dbReference type="NCBI Taxonomy" id="1343844"/>
    <lineage>
        <taxon>Bacteria</taxon>
        <taxon>environmental samples</taxon>
    </lineage>
</organism>
<proteinExistence type="predicted"/>
<dbReference type="GO" id="GO:0005829">
    <property type="term" value="C:cytosol"/>
    <property type="evidence" value="ECO:0007669"/>
    <property type="project" value="TreeGrafter"/>
</dbReference>
<sequence length="213" mass="23485">MNILAIETATDICSVAFCVDGITRAIKEDSIPRKHAEILPLFFEDVKKTGNFKLADLDGIAVSIGPGSFTGLRIGLSYSKGLAFSQGLPLIPVPTLLAMAENAANKSESANVLLFSHRDILFHQTVNNSNDFPKPINEPSSQTWSDVELELNGSRDDVIQWNCERFLGNQGKTQPSATSVGRLADTHFKGWVNYEPFKLVPEYISPFKIEENK</sequence>
<evidence type="ECO:0000259" key="1">
    <source>
        <dbReference type="Pfam" id="PF00814"/>
    </source>
</evidence>
<dbReference type="GO" id="GO:0002949">
    <property type="term" value="P:tRNA threonylcarbamoyladenosine modification"/>
    <property type="evidence" value="ECO:0007669"/>
    <property type="project" value="InterPro"/>
</dbReference>
<dbReference type="AlphaFoldDB" id="S4W5D4"/>
<dbReference type="Gene3D" id="3.30.420.40">
    <property type="match status" value="1"/>
</dbReference>
<dbReference type="Pfam" id="PF00814">
    <property type="entry name" value="TsaD"/>
    <property type="match status" value="1"/>
</dbReference>
<dbReference type="CDD" id="cd24032">
    <property type="entry name" value="ASKHA_NBD_TsaB"/>
    <property type="match status" value="1"/>
</dbReference>
<dbReference type="SUPFAM" id="SSF53067">
    <property type="entry name" value="Actin-like ATPase domain"/>
    <property type="match status" value="1"/>
</dbReference>
<name>S4W5D4_9BACT</name>
<dbReference type="InterPro" id="IPR022496">
    <property type="entry name" value="T6A_TsaB"/>
</dbReference>
<feature type="domain" description="Gcp-like" evidence="1">
    <location>
        <begin position="33"/>
        <end position="106"/>
    </location>
</feature>